<dbReference type="Gene3D" id="3.20.20.80">
    <property type="entry name" value="Glycosidases"/>
    <property type="match status" value="1"/>
</dbReference>
<feature type="domain" description="Glycosyl hydrolase-like 10" evidence="2">
    <location>
        <begin position="1"/>
        <end position="277"/>
    </location>
</feature>
<accession>I5BW50</accession>
<organism evidence="3 4">
    <name type="scientific">Nitritalea halalkaliphila LW7</name>
    <dbReference type="NCBI Taxonomy" id="1189621"/>
    <lineage>
        <taxon>Bacteria</taxon>
        <taxon>Pseudomonadati</taxon>
        <taxon>Bacteroidota</taxon>
        <taxon>Cytophagia</taxon>
        <taxon>Cytophagales</taxon>
        <taxon>Cyclobacteriaceae</taxon>
        <taxon>Nitritalea</taxon>
    </lineage>
</organism>
<keyword evidence="4" id="KW-1185">Reference proteome</keyword>
<evidence type="ECO:0000256" key="1">
    <source>
        <dbReference type="ARBA" id="ARBA00022729"/>
    </source>
</evidence>
<dbReference type="InterPro" id="IPR017853">
    <property type="entry name" value="GH"/>
</dbReference>
<reference evidence="3 4" key="1">
    <citation type="submission" date="2012-05" db="EMBL/GenBank/DDBJ databases">
        <title>Genome sequence of Nitritalea halalkaliphila LW7.</title>
        <authorList>
            <person name="Jangir P.K."/>
            <person name="Singh A."/>
            <person name="Shivaji S."/>
            <person name="Sharma R."/>
        </authorList>
    </citation>
    <scope>NUCLEOTIDE SEQUENCE [LARGE SCALE GENOMIC DNA]</scope>
    <source>
        <strain evidence="3 4">LW7</strain>
    </source>
</reference>
<dbReference type="AlphaFoldDB" id="I5BW50"/>
<name>I5BW50_9BACT</name>
<dbReference type="Proteomes" id="UP000005551">
    <property type="component" value="Unassembled WGS sequence"/>
</dbReference>
<keyword evidence="1" id="KW-0732">Signal</keyword>
<comment type="caution">
    <text evidence="3">The sequence shown here is derived from an EMBL/GenBank/DDBJ whole genome shotgun (WGS) entry which is preliminary data.</text>
</comment>
<evidence type="ECO:0000259" key="2">
    <source>
        <dbReference type="Pfam" id="PF02638"/>
    </source>
</evidence>
<dbReference type="InterPro" id="IPR052177">
    <property type="entry name" value="Divisome_Glycosyl_Hydrolase"/>
</dbReference>
<dbReference type="EMBL" id="AJYA01000055">
    <property type="protein sequence ID" value="EIM73802.1"/>
    <property type="molecule type" value="Genomic_DNA"/>
</dbReference>
<evidence type="ECO:0000313" key="3">
    <source>
        <dbReference type="EMBL" id="EIM73802.1"/>
    </source>
</evidence>
<dbReference type="Pfam" id="PF02638">
    <property type="entry name" value="GHL10"/>
    <property type="match status" value="1"/>
</dbReference>
<proteinExistence type="predicted"/>
<gene>
    <name evidence="3" type="ORF">A3SI_17177</name>
</gene>
<evidence type="ECO:0000313" key="4">
    <source>
        <dbReference type="Proteomes" id="UP000005551"/>
    </source>
</evidence>
<dbReference type="PATRIC" id="fig|1189621.3.peg.3567"/>
<protein>
    <recommendedName>
        <fullName evidence="2">Glycosyl hydrolase-like 10 domain-containing protein</fullName>
    </recommendedName>
</protein>
<dbReference type="PANTHER" id="PTHR43405">
    <property type="entry name" value="GLYCOSYL HYDROLASE DIGH"/>
    <property type="match status" value="1"/>
</dbReference>
<dbReference type="SUPFAM" id="SSF51445">
    <property type="entry name" value="(Trans)glycosidases"/>
    <property type="match status" value="1"/>
</dbReference>
<dbReference type="STRING" id="1189621.A3SI_17177"/>
<sequence>MNAAIVQIRTAGDAFYPSELAPWSTYLTGKQGQAPDTEEDPLLWMIQETHRQGMEFHAWLNPYRATFDDRLDQLAPTHDVLRHPEWMIAYGGKYYYDPGLPEVQEHLQNIIREVVENYPIDAIHFDDYFYPYKVEGETFGDAASYARLAREGQSLEDWRRENVNKLIASLHATIKELKPYVQFGISPFGVWRNQDRDPRGSATQAGQTNYDDLYADALAWMEAGTVDYMLPQLYWSMDYAPASHRVLVDWWAKYADKCLVYIGNGPYKIRNNADEAWDDPQEIPRQLALTRQDPRISGNAFFSAKSFPAQPDVAEILREGLYAAPALVPVLPGAPAAAKLPEMRVKKAGQEFQVDFAAPLPEEINRVVYFQPKGRVQELASVHYIELEEDRMRGQWARNQKNGLKWAFMDAYGQIIYP</sequence>
<dbReference type="PANTHER" id="PTHR43405:SF1">
    <property type="entry name" value="GLYCOSYL HYDROLASE DIGH"/>
    <property type="match status" value="1"/>
</dbReference>
<dbReference type="InterPro" id="IPR003790">
    <property type="entry name" value="GHL10"/>
</dbReference>